<name>A0ACC1YTR1_MELAZ</name>
<comment type="caution">
    <text evidence="1">The sequence shown here is derived from an EMBL/GenBank/DDBJ whole genome shotgun (WGS) entry which is preliminary data.</text>
</comment>
<reference evidence="1 2" key="1">
    <citation type="journal article" date="2023" name="Science">
        <title>Complex scaffold remodeling in plant triterpene biosynthesis.</title>
        <authorList>
            <person name="De La Pena R."/>
            <person name="Hodgson H."/>
            <person name="Liu J.C."/>
            <person name="Stephenson M.J."/>
            <person name="Martin A.C."/>
            <person name="Owen C."/>
            <person name="Harkess A."/>
            <person name="Leebens-Mack J."/>
            <person name="Jimenez L.E."/>
            <person name="Osbourn A."/>
            <person name="Sattely E.S."/>
        </authorList>
    </citation>
    <scope>NUCLEOTIDE SEQUENCE [LARGE SCALE GENOMIC DNA]</scope>
    <source>
        <strain evidence="2">cv. JPN11</strain>
        <tissue evidence="1">Leaf</tissue>
    </source>
</reference>
<dbReference type="Proteomes" id="UP001164539">
    <property type="component" value="Chromosome 1"/>
</dbReference>
<protein>
    <submittedName>
        <fullName evidence="1">Pentatricopeptide repeat-containing protein</fullName>
    </submittedName>
</protein>
<accession>A0ACC1YTR1</accession>
<gene>
    <name evidence="1" type="ORF">OWV82_000047</name>
</gene>
<evidence type="ECO:0000313" key="1">
    <source>
        <dbReference type="EMBL" id="KAJ4726851.1"/>
    </source>
</evidence>
<organism evidence="1 2">
    <name type="scientific">Melia azedarach</name>
    <name type="common">Chinaberry tree</name>
    <dbReference type="NCBI Taxonomy" id="155640"/>
    <lineage>
        <taxon>Eukaryota</taxon>
        <taxon>Viridiplantae</taxon>
        <taxon>Streptophyta</taxon>
        <taxon>Embryophyta</taxon>
        <taxon>Tracheophyta</taxon>
        <taxon>Spermatophyta</taxon>
        <taxon>Magnoliopsida</taxon>
        <taxon>eudicotyledons</taxon>
        <taxon>Gunneridae</taxon>
        <taxon>Pentapetalae</taxon>
        <taxon>rosids</taxon>
        <taxon>malvids</taxon>
        <taxon>Sapindales</taxon>
        <taxon>Meliaceae</taxon>
        <taxon>Melia</taxon>
    </lineage>
</organism>
<sequence>MLFKHVRTITSFNEISISKRLHNPDSFTEVHTIATQLRKCSSLKELECIFATMVKTNANQDCFLVNQFISFNTTMFHRTDYAVLAFTQMHEPNAFVYNALTRGFVHCGYPLQAIEFYMHMLRAKILPTSYTFSSLIKACSMLLGVCSGEAVHGHVWKSGFNSHVFVQTALVDYYSNSNKFSESRRVFDEMAERDVFSWTTMVSAHVRAGDLCSARRLFDEMPERNIATWNTMIDGYARFGNVVAAELLFNEMPAKDIISWTTMITCYSQNKKFREALDMFNEMKKSGISPDEVTVATVISACAHLGALDLGREIHLYVMQIGFDLDVYIGSALIDMYAKCGSLDRSLLVFFKLREKNLFCWNSVIEGLAVHGFAHEALAMFARMESEKIKPNGVTFISVLSACTHAGLVDEGRRRFQSMISGYSVTPQVEHYGCMVDLLSKAGLLEEALELIRSMKLQPNAVIWGALLGGCKLHRNLEIAHMAVNELVILEPNNSGYYSLLLNMYAEVKRWTEVTKIRVAMKELGIEKRSPGSSWIEMNRKIYQFAASDKSHLASDEIYLLLAELDVQLKLAGYVPKLESIL</sequence>
<evidence type="ECO:0000313" key="2">
    <source>
        <dbReference type="Proteomes" id="UP001164539"/>
    </source>
</evidence>
<dbReference type="EMBL" id="CM051394">
    <property type="protein sequence ID" value="KAJ4726851.1"/>
    <property type="molecule type" value="Genomic_DNA"/>
</dbReference>
<proteinExistence type="predicted"/>
<keyword evidence="2" id="KW-1185">Reference proteome</keyword>